<evidence type="ECO:0000259" key="5">
    <source>
        <dbReference type="Pfam" id="PF26018"/>
    </source>
</evidence>
<feature type="domain" description="RND related beta-barrel" evidence="3">
    <location>
        <begin position="266"/>
        <end position="333"/>
    </location>
</feature>
<keyword evidence="2" id="KW-1133">Transmembrane helix</keyword>
<dbReference type="InterPro" id="IPR058729">
    <property type="entry name" value="Beta-barrel_RND-rel"/>
</dbReference>
<proteinExistence type="predicted"/>
<dbReference type="Proteomes" id="UP000579281">
    <property type="component" value="Unassembled WGS sequence"/>
</dbReference>
<dbReference type="Pfam" id="PF26011">
    <property type="entry name" value="Beta-barrel_RND_rel"/>
    <property type="match status" value="1"/>
</dbReference>
<dbReference type="AlphaFoldDB" id="A0A841KXI9"/>
<dbReference type="InterPro" id="IPR058709">
    <property type="entry name" value="BSH_RND-rel"/>
</dbReference>
<dbReference type="RefSeq" id="WP_184311498.1">
    <property type="nucleotide sequence ID" value="NZ_JACHEN010000019.1"/>
</dbReference>
<name>A0A841KXI9_9FIRM</name>
<protein>
    <submittedName>
        <fullName evidence="6">Putative membrane fusion protein</fullName>
    </submittedName>
</protein>
<sequence>MKKKQTKKRRRHNKLYYFFFGVVILYFLVKLAPIALSTTIETEIAKFGSIEVNYPINGYLVRNERLIKSNSEGSIKYFVQDGEKVEKGYKVAEIFRDTIDSATRKKLEVINQRIESLNENKENLFDWDVNKLDQEIHTIIEEMKEYREKGELLKFDDLKKELTAKLEKKRIIYGDKSFAGKNLEALKQEQQLLETKISSAVTAMISPETGVISYFVDGYETILNPVNMGAIQYEELKKQKAQITDLRTEKTILGQPAFKIVDNSIWYLITWIDKDHLSNFKAGKNVSLKFPQGTIGGQIYKVIENDKNGMVIFKMDEYIEDFHKIRNIDIEVTAINKEGLKIHNDCIVEKDGKKGVYVLDVSRFARFKPIKIIEQEEEYAIVQSNVFYEKEGEDVKTIETIKLYDEIVRNGAKIKEGQLVYE</sequence>
<feature type="domain" description="RND related alpha-helical hairpin" evidence="4">
    <location>
        <begin position="100"/>
        <end position="199"/>
    </location>
</feature>
<feature type="domain" description="RND related barrel-sandwich hybrid" evidence="5">
    <location>
        <begin position="64"/>
        <end position="262"/>
    </location>
</feature>
<accession>A0A841KXI9</accession>
<dbReference type="EMBL" id="JACHEN010000019">
    <property type="protein sequence ID" value="MBB6216978.1"/>
    <property type="molecule type" value="Genomic_DNA"/>
</dbReference>
<organism evidence="6 7">
    <name type="scientific">Anaerosolibacter carboniphilus</name>
    <dbReference type="NCBI Taxonomy" id="1417629"/>
    <lineage>
        <taxon>Bacteria</taxon>
        <taxon>Bacillati</taxon>
        <taxon>Bacillota</taxon>
        <taxon>Clostridia</taxon>
        <taxon>Peptostreptococcales</taxon>
        <taxon>Thermotaleaceae</taxon>
        <taxon>Anaerosolibacter</taxon>
    </lineage>
</organism>
<reference evidence="6 7" key="1">
    <citation type="submission" date="2020-08" db="EMBL/GenBank/DDBJ databases">
        <title>Genomic Encyclopedia of Type Strains, Phase IV (KMG-IV): sequencing the most valuable type-strain genomes for metagenomic binning, comparative biology and taxonomic classification.</title>
        <authorList>
            <person name="Goeker M."/>
        </authorList>
    </citation>
    <scope>NUCLEOTIDE SEQUENCE [LARGE SCALE GENOMIC DNA]</scope>
    <source>
        <strain evidence="6 7">DSM 103526</strain>
    </source>
</reference>
<feature type="coiled-coil region" evidence="1">
    <location>
        <begin position="104"/>
        <end position="149"/>
    </location>
</feature>
<keyword evidence="2" id="KW-0812">Transmembrane</keyword>
<dbReference type="InterPro" id="IPR058728">
    <property type="entry name" value="HH_RND-rel"/>
</dbReference>
<evidence type="ECO:0000256" key="1">
    <source>
        <dbReference type="SAM" id="Coils"/>
    </source>
</evidence>
<comment type="caution">
    <text evidence="6">The sequence shown here is derived from an EMBL/GenBank/DDBJ whole genome shotgun (WGS) entry which is preliminary data.</text>
</comment>
<evidence type="ECO:0000313" key="6">
    <source>
        <dbReference type="EMBL" id="MBB6216978.1"/>
    </source>
</evidence>
<gene>
    <name evidence="6" type="ORF">HNQ80_003083</name>
</gene>
<evidence type="ECO:0000259" key="3">
    <source>
        <dbReference type="Pfam" id="PF26011"/>
    </source>
</evidence>
<keyword evidence="7" id="KW-1185">Reference proteome</keyword>
<keyword evidence="2" id="KW-0472">Membrane</keyword>
<evidence type="ECO:0000256" key="2">
    <source>
        <dbReference type="SAM" id="Phobius"/>
    </source>
</evidence>
<dbReference type="Pfam" id="PF26012">
    <property type="entry name" value="HH_RND_rel"/>
    <property type="match status" value="1"/>
</dbReference>
<evidence type="ECO:0000259" key="4">
    <source>
        <dbReference type="Pfam" id="PF26012"/>
    </source>
</evidence>
<keyword evidence="1" id="KW-0175">Coiled coil</keyword>
<evidence type="ECO:0000313" key="7">
    <source>
        <dbReference type="Proteomes" id="UP000579281"/>
    </source>
</evidence>
<dbReference type="Pfam" id="PF26018">
    <property type="entry name" value="BSH_RND_rel"/>
    <property type="match status" value="1"/>
</dbReference>
<feature type="transmembrane region" description="Helical" evidence="2">
    <location>
        <begin position="15"/>
        <end position="36"/>
    </location>
</feature>